<gene>
    <name evidence="1" type="ORF">CALCODRAFT_497261</name>
</gene>
<evidence type="ECO:0008006" key="3">
    <source>
        <dbReference type="Google" id="ProtNLM"/>
    </source>
</evidence>
<dbReference type="Proteomes" id="UP000076842">
    <property type="component" value="Unassembled WGS sequence"/>
</dbReference>
<reference evidence="1 2" key="1">
    <citation type="journal article" date="2016" name="Mol. Biol. Evol.">
        <title>Comparative Genomics of Early-Diverging Mushroom-Forming Fungi Provides Insights into the Origins of Lignocellulose Decay Capabilities.</title>
        <authorList>
            <person name="Nagy L.G."/>
            <person name="Riley R."/>
            <person name="Tritt A."/>
            <person name="Adam C."/>
            <person name="Daum C."/>
            <person name="Floudas D."/>
            <person name="Sun H."/>
            <person name="Yadav J.S."/>
            <person name="Pangilinan J."/>
            <person name="Larsson K.H."/>
            <person name="Matsuura K."/>
            <person name="Barry K."/>
            <person name="Labutti K."/>
            <person name="Kuo R."/>
            <person name="Ohm R.A."/>
            <person name="Bhattacharya S.S."/>
            <person name="Shirouzu T."/>
            <person name="Yoshinaga Y."/>
            <person name="Martin F.M."/>
            <person name="Grigoriev I.V."/>
            <person name="Hibbett D.S."/>
        </authorList>
    </citation>
    <scope>NUCLEOTIDE SEQUENCE [LARGE SCALE GENOMIC DNA]</scope>
    <source>
        <strain evidence="1 2">HHB12733</strain>
    </source>
</reference>
<evidence type="ECO:0000313" key="2">
    <source>
        <dbReference type="Proteomes" id="UP000076842"/>
    </source>
</evidence>
<evidence type="ECO:0000313" key="1">
    <source>
        <dbReference type="EMBL" id="KZT56620.1"/>
    </source>
</evidence>
<name>A0A165FEA4_9BASI</name>
<dbReference type="EMBL" id="KV423975">
    <property type="protein sequence ID" value="KZT56620.1"/>
    <property type="molecule type" value="Genomic_DNA"/>
</dbReference>
<protein>
    <recommendedName>
        <fullName evidence="3">F-box domain-containing protein</fullName>
    </recommendedName>
</protein>
<accession>A0A165FEA4</accession>
<feature type="non-terminal residue" evidence="1">
    <location>
        <position position="175"/>
    </location>
</feature>
<proteinExistence type="predicted"/>
<dbReference type="InParanoid" id="A0A165FEA4"/>
<dbReference type="AlphaFoldDB" id="A0A165FEA4"/>
<organism evidence="1 2">
    <name type="scientific">Calocera cornea HHB12733</name>
    <dbReference type="NCBI Taxonomy" id="1353952"/>
    <lineage>
        <taxon>Eukaryota</taxon>
        <taxon>Fungi</taxon>
        <taxon>Dikarya</taxon>
        <taxon>Basidiomycota</taxon>
        <taxon>Agaricomycotina</taxon>
        <taxon>Dacrymycetes</taxon>
        <taxon>Dacrymycetales</taxon>
        <taxon>Dacrymycetaceae</taxon>
        <taxon>Calocera</taxon>
    </lineage>
</organism>
<keyword evidence="2" id="KW-1185">Reference proteome</keyword>
<sequence length="175" mass="19940">MRFVPFDACPNLRQLVVVDDRVKGPVHPDSEFGMNDHGLQVIVHKWPRLQTLVIDHDLNPRVPCNNPASISFDNMIALVLRNCHFIEKVTLMIKTGTIPDLPFHPNHAPYAVVKLGRPPQQSIDLERSRTTFVALVITEVLAEDFRPSACHPFTLVCDHRTNTYTWSSVDRRTLI</sequence>